<dbReference type="Gene3D" id="3.10.10.10">
    <property type="entry name" value="HIV Type 1 Reverse Transcriptase, subunit A, domain 1"/>
    <property type="match status" value="1"/>
</dbReference>
<evidence type="ECO:0000313" key="2">
    <source>
        <dbReference type="Proteomes" id="UP000824469"/>
    </source>
</evidence>
<name>A0AA38CY62_TAXCH</name>
<accession>A0AA38CY62</accession>
<dbReference type="SUPFAM" id="SSF56672">
    <property type="entry name" value="DNA/RNA polymerases"/>
    <property type="match status" value="1"/>
</dbReference>
<dbReference type="PANTHER" id="PTHR24559:SF444">
    <property type="entry name" value="REVERSE TRANSCRIPTASE DOMAIN-CONTAINING PROTEIN"/>
    <property type="match status" value="1"/>
</dbReference>
<feature type="non-terminal residue" evidence="1">
    <location>
        <position position="1"/>
    </location>
</feature>
<reference evidence="1 2" key="1">
    <citation type="journal article" date="2021" name="Nat. Plants">
        <title>The Taxus genome provides insights into paclitaxel biosynthesis.</title>
        <authorList>
            <person name="Xiong X."/>
            <person name="Gou J."/>
            <person name="Liao Q."/>
            <person name="Li Y."/>
            <person name="Zhou Q."/>
            <person name="Bi G."/>
            <person name="Li C."/>
            <person name="Du R."/>
            <person name="Wang X."/>
            <person name="Sun T."/>
            <person name="Guo L."/>
            <person name="Liang H."/>
            <person name="Lu P."/>
            <person name="Wu Y."/>
            <person name="Zhang Z."/>
            <person name="Ro D.K."/>
            <person name="Shang Y."/>
            <person name="Huang S."/>
            <person name="Yan J."/>
        </authorList>
    </citation>
    <scope>NUCLEOTIDE SEQUENCE [LARGE SCALE GENOMIC DNA]</scope>
    <source>
        <strain evidence="1">Ta-2019</strain>
    </source>
</reference>
<dbReference type="Proteomes" id="UP000824469">
    <property type="component" value="Unassembled WGS sequence"/>
</dbReference>
<dbReference type="Gene3D" id="3.30.70.270">
    <property type="match status" value="1"/>
</dbReference>
<proteinExistence type="predicted"/>
<feature type="non-terminal residue" evidence="1">
    <location>
        <position position="53"/>
    </location>
</feature>
<dbReference type="InterPro" id="IPR043128">
    <property type="entry name" value="Rev_trsase/Diguanyl_cyclase"/>
</dbReference>
<sequence>YNQIEVSPEDQFKTAFTTPWGTFAYSRIAFGLTNAGATFQRAMDFAFKGMMGK</sequence>
<gene>
    <name evidence="1" type="ORF">KI387_009373</name>
</gene>
<dbReference type="EMBL" id="JAHRHJ020000008">
    <property type="protein sequence ID" value="KAH9304969.1"/>
    <property type="molecule type" value="Genomic_DNA"/>
</dbReference>
<keyword evidence="2" id="KW-1185">Reference proteome</keyword>
<dbReference type="PANTHER" id="PTHR24559">
    <property type="entry name" value="TRANSPOSON TY3-I GAG-POL POLYPROTEIN"/>
    <property type="match status" value="1"/>
</dbReference>
<dbReference type="InterPro" id="IPR053134">
    <property type="entry name" value="RNA-dir_DNA_polymerase"/>
</dbReference>
<comment type="caution">
    <text evidence="1">The sequence shown here is derived from an EMBL/GenBank/DDBJ whole genome shotgun (WGS) entry which is preliminary data.</text>
</comment>
<evidence type="ECO:0000313" key="1">
    <source>
        <dbReference type="EMBL" id="KAH9304969.1"/>
    </source>
</evidence>
<dbReference type="AlphaFoldDB" id="A0AA38CY62"/>
<dbReference type="InterPro" id="IPR043502">
    <property type="entry name" value="DNA/RNA_pol_sf"/>
</dbReference>
<protein>
    <submittedName>
        <fullName evidence="1">Uncharacterized protein</fullName>
    </submittedName>
</protein>
<organism evidence="1 2">
    <name type="scientific">Taxus chinensis</name>
    <name type="common">Chinese yew</name>
    <name type="synonym">Taxus wallichiana var. chinensis</name>
    <dbReference type="NCBI Taxonomy" id="29808"/>
    <lineage>
        <taxon>Eukaryota</taxon>
        <taxon>Viridiplantae</taxon>
        <taxon>Streptophyta</taxon>
        <taxon>Embryophyta</taxon>
        <taxon>Tracheophyta</taxon>
        <taxon>Spermatophyta</taxon>
        <taxon>Pinopsida</taxon>
        <taxon>Pinidae</taxon>
        <taxon>Conifers II</taxon>
        <taxon>Cupressales</taxon>
        <taxon>Taxaceae</taxon>
        <taxon>Taxus</taxon>
    </lineage>
</organism>